<dbReference type="InterPro" id="IPR054442">
    <property type="entry name" value="E217_Gp38-like"/>
</dbReference>
<keyword evidence="2" id="KW-1185">Reference proteome</keyword>
<dbReference type="Pfam" id="PF22760">
    <property type="entry name" value="Gp38_E217"/>
    <property type="match status" value="1"/>
</dbReference>
<evidence type="ECO:0000313" key="2">
    <source>
        <dbReference type="Proteomes" id="UP000241090"/>
    </source>
</evidence>
<gene>
    <name evidence="1" type="ORF">CNR33_00051</name>
</gene>
<dbReference type="EMBL" id="MG018926">
    <property type="protein sequence ID" value="ATW57897.1"/>
    <property type="molecule type" value="Genomic_DNA"/>
</dbReference>
<dbReference type="Proteomes" id="UP000241090">
    <property type="component" value="Segment"/>
</dbReference>
<reference evidence="1 2" key="1">
    <citation type="submission" date="2017-09" db="EMBL/GenBank/DDBJ databases">
        <authorList>
            <person name="Ehlers B."/>
            <person name="Leendertz F.H."/>
        </authorList>
    </citation>
    <scope>NUCLEOTIDE SEQUENCE [LARGE SCALE GENOMIC DNA]</scope>
</reference>
<evidence type="ECO:0000313" key="1">
    <source>
        <dbReference type="EMBL" id="ATW57897.1"/>
    </source>
</evidence>
<proteinExistence type="predicted"/>
<name>A0A2H4P6U4_9CAUD</name>
<protein>
    <submittedName>
        <fullName evidence="1">Uncharacterized protein</fullName>
    </submittedName>
</protein>
<organism evidence="1 2">
    <name type="scientific">Pseudomonas phage tabernarius</name>
    <dbReference type="NCBI Taxonomy" id="2048978"/>
    <lineage>
        <taxon>Viruses</taxon>
        <taxon>Duplodnaviria</taxon>
        <taxon>Heunggongvirae</taxon>
        <taxon>Uroviricota</taxon>
        <taxon>Caudoviricetes</taxon>
        <taxon>Lindbergviridae</taxon>
        <taxon>Tabernariusvirus</taxon>
        <taxon>Tabernariusvirus tabernarius</taxon>
    </lineage>
</organism>
<accession>A0A2H4P6U4</accession>
<sequence>MASITQSILGVQQVTITDEELDIRVLEKLKYAQVSVDADSLTSEVPIQTEDLTEEIVYVDLAEVDLKNTRVIRPVKVRIIAYTDQLSDVEKVEKALYNISATYALSARKISAETMVFAAAVIDQSAEMTNAVKITMDFEQSGRPITSDYNPYNSADNSSSGFTVNTLNKAQQTVDGLWSKVSAGFKVATDKVTSLL</sequence>